<dbReference type="EMBL" id="VXMH01000101">
    <property type="protein sequence ID" value="MYC96947.1"/>
    <property type="molecule type" value="Genomic_DNA"/>
</dbReference>
<protein>
    <submittedName>
        <fullName evidence="1">Uncharacterized protein</fullName>
    </submittedName>
</protein>
<name>A0A6B1DD23_9CHLR</name>
<comment type="caution">
    <text evidence="1">The sequence shown here is derived from an EMBL/GenBank/DDBJ whole genome shotgun (WGS) entry which is preliminary data.</text>
</comment>
<reference evidence="1" key="1">
    <citation type="submission" date="2019-09" db="EMBL/GenBank/DDBJ databases">
        <title>Characterisation of the sponge microbiome using genome-centric metagenomics.</title>
        <authorList>
            <person name="Engelberts J.P."/>
            <person name="Robbins S.J."/>
            <person name="De Goeij J.M."/>
            <person name="Aranda M."/>
            <person name="Bell S.C."/>
            <person name="Webster N.S."/>
        </authorList>
    </citation>
    <scope>NUCLEOTIDE SEQUENCE</scope>
    <source>
        <strain evidence="1">SB0661_bin_32</strain>
    </source>
</reference>
<evidence type="ECO:0000313" key="1">
    <source>
        <dbReference type="EMBL" id="MYC96947.1"/>
    </source>
</evidence>
<accession>A0A6B1DD23</accession>
<gene>
    <name evidence="1" type="ORF">F4X14_18460</name>
</gene>
<proteinExistence type="predicted"/>
<sequence>MTAVKAIMEGTDPRCHTSSCRDGRCTLSMENAPKPMALINLEHEAASVDPDAPRSDFLFVGGRTPDAEWVSPIELTAGSARVSKFLPQLRAGAEIASKLIPRHIQVRFRPVAAYGGELRRSERDNFLKKANYVTFRNNTTQVKLIRCGSPLSKALSD</sequence>
<dbReference type="AlphaFoldDB" id="A0A6B1DD23"/>
<organism evidence="1">
    <name type="scientific">Caldilineaceae bacterium SB0661_bin_32</name>
    <dbReference type="NCBI Taxonomy" id="2605255"/>
    <lineage>
        <taxon>Bacteria</taxon>
        <taxon>Bacillati</taxon>
        <taxon>Chloroflexota</taxon>
        <taxon>Caldilineae</taxon>
        <taxon>Caldilineales</taxon>
        <taxon>Caldilineaceae</taxon>
    </lineage>
</organism>